<sequence length="455" mass="51167">CDYDDCEACAVSPEAAAVHHGCYEVFAHKCLVRDRQVLLRRLLVLALWRRPWREAQPLFLPSRVDKHTLDAVAGLFGLPQLCGLPVELLEMIRGFSAHSLFWRSISALRMAAYVSDTRDGLSQTQVVALRHVVSWERGGRLDKSESQTLPPILRLTMDSDGISRVERLPSHPRYSRGNYTHTAYIVGPDNCEELSDEVEVELVDNHLRLKLPPTGRIPHIWNTPNPPLLSSCNTSPYEPSSTWSRLFAVESDSIRGITFFCNQGRLCDIHIHYPEGPSARSTYDQMKRTVQRNVIWLYLPIPQGDRLTVVGVRQQHDLPPCHLFRFEKSGDVIIGTHGSSFRDDCLGRDAPLTIIYGEPNRADLVPRVELFGAYCGAESRSSKDLCLPDDFPLDKYEPSPITEGAFLQAEYFSWAPLDGVASVLVFRDQATGCCKGILFHYLNGGSRAIGECRLH</sequence>
<comment type="caution">
    <text evidence="1">The sequence shown here is derived from an EMBL/GenBank/DDBJ whole genome shotgun (WGS) entry which is preliminary data.</text>
</comment>
<feature type="non-terminal residue" evidence="1">
    <location>
        <position position="455"/>
    </location>
</feature>
<proteinExistence type="predicted"/>
<dbReference type="EMBL" id="ABDF02000006">
    <property type="protein sequence ID" value="EHK22603.1"/>
    <property type="molecule type" value="Genomic_DNA"/>
</dbReference>
<dbReference type="AlphaFoldDB" id="G9MR78"/>
<organism evidence="1 2">
    <name type="scientific">Hypocrea virens (strain Gv29-8 / FGSC 10586)</name>
    <name type="common">Gliocladium virens</name>
    <name type="synonym">Trichoderma virens</name>
    <dbReference type="NCBI Taxonomy" id="413071"/>
    <lineage>
        <taxon>Eukaryota</taxon>
        <taxon>Fungi</taxon>
        <taxon>Dikarya</taxon>
        <taxon>Ascomycota</taxon>
        <taxon>Pezizomycotina</taxon>
        <taxon>Sordariomycetes</taxon>
        <taxon>Hypocreomycetidae</taxon>
        <taxon>Hypocreales</taxon>
        <taxon>Hypocreaceae</taxon>
        <taxon>Trichoderma</taxon>
    </lineage>
</organism>
<dbReference type="VEuPathDB" id="FungiDB:TRIVIDRAFT_126216"/>
<dbReference type="STRING" id="413071.G9MR78"/>
<dbReference type="GeneID" id="25787361"/>
<dbReference type="eggNOG" id="ENOG502RVWB">
    <property type="taxonomic scope" value="Eukaryota"/>
</dbReference>
<reference evidence="1 2" key="1">
    <citation type="journal article" date="2011" name="Genome Biol.">
        <title>Comparative genome sequence analysis underscores mycoparasitism as the ancestral life style of Trichoderma.</title>
        <authorList>
            <person name="Kubicek C.P."/>
            <person name="Herrera-Estrella A."/>
            <person name="Seidl-Seiboth V."/>
            <person name="Martinez D.A."/>
            <person name="Druzhinina I.S."/>
            <person name="Thon M."/>
            <person name="Zeilinger S."/>
            <person name="Casas-Flores S."/>
            <person name="Horwitz B.A."/>
            <person name="Mukherjee P.K."/>
            <person name="Mukherjee M."/>
            <person name="Kredics L."/>
            <person name="Alcaraz L.D."/>
            <person name="Aerts A."/>
            <person name="Antal Z."/>
            <person name="Atanasova L."/>
            <person name="Cervantes-Badillo M.G."/>
            <person name="Challacombe J."/>
            <person name="Chertkov O."/>
            <person name="McCluskey K."/>
            <person name="Coulpier F."/>
            <person name="Deshpande N."/>
            <person name="von Doehren H."/>
            <person name="Ebbole D.J."/>
            <person name="Esquivel-Naranjo E.U."/>
            <person name="Fekete E."/>
            <person name="Flipphi M."/>
            <person name="Glaser F."/>
            <person name="Gomez-Rodriguez E.Y."/>
            <person name="Gruber S."/>
            <person name="Han C."/>
            <person name="Henrissat B."/>
            <person name="Hermosa R."/>
            <person name="Hernandez-Onate M."/>
            <person name="Karaffa L."/>
            <person name="Kosti I."/>
            <person name="Le Crom S."/>
            <person name="Lindquist E."/>
            <person name="Lucas S."/>
            <person name="Luebeck M."/>
            <person name="Luebeck P.S."/>
            <person name="Margeot A."/>
            <person name="Metz B."/>
            <person name="Misra M."/>
            <person name="Nevalainen H."/>
            <person name="Omann M."/>
            <person name="Packer N."/>
            <person name="Perrone G."/>
            <person name="Uresti-Rivera E.E."/>
            <person name="Salamov A."/>
            <person name="Schmoll M."/>
            <person name="Seiboth B."/>
            <person name="Shapiro H."/>
            <person name="Sukno S."/>
            <person name="Tamayo-Ramos J.A."/>
            <person name="Tisch D."/>
            <person name="Wiest A."/>
            <person name="Wilkinson H.H."/>
            <person name="Zhang M."/>
            <person name="Coutinho P.M."/>
            <person name="Kenerley C.M."/>
            <person name="Monte E."/>
            <person name="Baker S.E."/>
            <person name="Grigoriev I.V."/>
        </authorList>
    </citation>
    <scope>NUCLEOTIDE SEQUENCE [LARGE SCALE GENOMIC DNA]</scope>
    <source>
        <strain evidence="2">Gv29-8 / FGSC 10586</strain>
    </source>
</reference>
<accession>G9MR78</accession>
<dbReference type="HOGENOM" id="CLU_024198_0_0_1"/>
<dbReference type="OMA" id="CCEAMEN"/>
<evidence type="ECO:0000313" key="1">
    <source>
        <dbReference type="EMBL" id="EHK22603.1"/>
    </source>
</evidence>
<keyword evidence="2" id="KW-1185">Reference proteome</keyword>
<dbReference type="InParanoid" id="G9MR78"/>
<evidence type="ECO:0000313" key="2">
    <source>
        <dbReference type="Proteomes" id="UP000007115"/>
    </source>
</evidence>
<feature type="non-terminal residue" evidence="1">
    <location>
        <position position="1"/>
    </location>
</feature>
<dbReference type="OrthoDB" id="4763081at2759"/>
<dbReference type="Proteomes" id="UP000007115">
    <property type="component" value="Unassembled WGS sequence"/>
</dbReference>
<dbReference type="RefSeq" id="XP_013956817.1">
    <property type="nucleotide sequence ID" value="XM_014101342.1"/>
</dbReference>
<name>G9MR78_HYPVG</name>
<gene>
    <name evidence="1" type="ORF">TRIVIDRAFT_126216</name>
</gene>
<protein>
    <submittedName>
        <fullName evidence="1">Uncharacterized protein</fullName>
    </submittedName>
</protein>